<evidence type="ECO:0008006" key="4">
    <source>
        <dbReference type="Google" id="ProtNLM"/>
    </source>
</evidence>
<accession>A0ABX3L8I4</accession>
<dbReference type="Proteomes" id="UP000190306">
    <property type="component" value="Chromosome"/>
</dbReference>
<reference evidence="2 3" key="1">
    <citation type="submission" date="2015-07" db="EMBL/GenBank/DDBJ databases">
        <title>Draft Genome Sequence of Streptomyces antibioticus, IMRU 3720 reveals insights in the evolution of actinomycin biosynthetic gene clusters in Streptomyces.</title>
        <authorList>
            <person name="Crnovcic I."/>
            <person name="Ruckert C."/>
            <person name="Kalinowksi J."/>
            <person name="Keller U."/>
        </authorList>
    </citation>
    <scope>NUCLEOTIDE SEQUENCE [LARGE SCALE GENOMIC DNA]</scope>
    <source>
        <strain evidence="2 3">DSM 41481</strain>
    </source>
</reference>
<protein>
    <recommendedName>
        <fullName evidence="4">Ig-like domain-containing protein</fullName>
    </recommendedName>
</protein>
<evidence type="ECO:0000313" key="3">
    <source>
        <dbReference type="Proteomes" id="UP000190306"/>
    </source>
</evidence>
<sequence>MHPPAARLSGTGEARSMRRHDEDDYPEYLSTGWSAPSETSERRRPSDEPTTAVTVWRTRVYPVHSPPSSAEPHRSGTTMVWRGVTQGPVSRRSRSRLGSRSRSFGLLVLLLAAALLAWQQLPSAELAVTEVTVTVHPDELGCDGTAEVIAVVLTNGAAGSLRYRWLRSDGTDSGELRERVRAGQREVRLPLLWRFHGTGTHRARAMLDLEPGRRSASTTFTYRCR</sequence>
<comment type="caution">
    <text evidence="2">The sequence shown here is derived from an EMBL/GenBank/DDBJ whole genome shotgun (WGS) entry which is preliminary data.</text>
</comment>
<dbReference type="EMBL" id="LHQL01000014">
    <property type="protein sequence ID" value="OOQ47061.1"/>
    <property type="molecule type" value="Genomic_DNA"/>
</dbReference>
<name>A0ABX3L8I4_STRAT</name>
<organism evidence="2 3">
    <name type="scientific">Streptomyces antibioticus</name>
    <dbReference type="NCBI Taxonomy" id="1890"/>
    <lineage>
        <taxon>Bacteria</taxon>
        <taxon>Bacillati</taxon>
        <taxon>Actinomycetota</taxon>
        <taxon>Actinomycetes</taxon>
        <taxon>Kitasatosporales</taxon>
        <taxon>Streptomycetaceae</taxon>
        <taxon>Streptomyces</taxon>
    </lineage>
</organism>
<evidence type="ECO:0000313" key="2">
    <source>
        <dbReference type="EMBL" id="OOQ47061.1"/>
    </source>
</evidence>
<feature type="region of interest" description="Disordered" evidence="1">
    <location>
        <begin position="1"/>
        <end position="57"/>
    </location>
</feature>
<proteinExistence type="predicted"/>
<keyword evidence="3" id="KW-1185">Reference proteome</keyword>
<evidence type="ECO:0000256" key="1">
    <source>
        <dbReference type="SAM" id="MobiDB-lite"/>
    </source>
</evidence>
<gene>
    <name evidence="2" type="ORF">AFM16_30225</name>
</gene>